<dbReference type="AlphaFoldDB" id="A0A1N6FQE1"/>
<evidence type="ECO:0000313" key="5">
    <source>
        <dbReference type="Proteomes" id="UP000184694"/>
    </source>
</evidence>
<dbReference type="InterPro" id="IPR022385">
    <property type="entry name" value="Rhs_assc_core"/>
</dbReference>
<evidence type="ECO:0000256" key="1">
    <source>
        <dbReference type="ARBA" id="ARBA00022737"/>
    </source>
</evidence>
<dbReference type="Proteomes" id="UP000184694">
    <property type="component" value="Unassembled WGS sequence"/>
</dbReference>
<dbReference type="PANTHER" id="PTHR32305:SF15">
    <property type="entry name" value="PROTEIN RHSA-RELATED"/>
    <property type="match status" value="1"/>
</dbReference>
<proteinExistence type="predicted"/>
<gene>
    <name evidence="4" type="ORF">SAMN02745161_1447</name>
</gene>
<reference evidence="5" key="1">
    <citation type="submission" date="2016-11" db="EMBL/GenBank/DDBJ databases">
        <authorList>
            <person name="Varghese N."/>
            <person name="Submissions S."/>
        </authorList>
    </citation>
    <scope>NUCLEOTIDE SEQUENCE [LARGE SCALE GENOMIC DNA]</scope>
    <source>
        <strain evidence="5">DSM 17456</strain>
    </source>
</reference>
<feature type="region of interest" description="Disordered" evidence="2">
    <location>
        <begin position="442"/>
        <end position="484"/>
    </location>
</feature>
<dbReference type="Gene3D" id="2.180.10.10">
    <property type="entry name" value="RHS repeat-associated core"/>
    <property type="match status" value="1"/>
</dbReference>
<evidence type="ECO:0000259" key="3">
    <source>
        <dbReference type="Pfam" id="PF25023"/>
    </source>
</evidence>
<protein>
    <submittedName>
        <fullName evidence="4">RHS repeat-associated core domain-containing protein</fullName>
    </submittedName>
</protein>
<organism evidence="4 5">
    <name type="scientific">Halodesulfovibrio marinisediminis DSM 17456</name>
    <dbReference type="NCBI Taxonomy" id="1121457"/>
    <lineage>
        <taxon>Bacteria</taxon>
        <taxon>Pseudomonadati</taxon>
        <taxon>Thermodesulfobacteriota</taxon>
        <taxon>Desulfovibrionia</taxon>
        <taxon>Desulfovibrionales</taxon>
        <taxon>Desulfovibrionaceae</taxon>
        <taxon>Halodesulfovibrio</taxon>
    </lineage>
</organism>
<dbReference type="NCBIfam" id="TIGR03696">
    <property type="entry name" value="Rhs_assc_core"/>
    <property type="match status" value="1"/>
</dbReference>
<keyword evidence="1" id="KW-0677">Repeat</keyword>
<evidence type="ECO:0000313" key="4">
    <source>
        <dbReference type="EMBL" id="SIN97477.1"/>
    </source>
</evidence>
<keyword evidence="5" id="KW-1185">Reference proteome</keyword>
<evidence type="ECO:0000256" key="2">
    <source>
        <dbReference type="SAM" id="MobiDB-lite"/>
    </source>
</evidence>
<name>A0A1N6FQE1_9BACT</name>
<dbReference type="PANTHER" id="PTHR32305">
    <property type="match status" value="1"/>
</dbReference>
<dbReference type="Pfam" id="PF25023">
    <property type="entry name" value="TEN_YD-shell"/>
    <property type="match status" value="1"/>
</dbReference>
<dbReference type="STRING" id="1121457.SAMN02745161_1447"/>
<dbReference type="InterPro" id="IPR056823">
    <property type="entry name" value="TEN-like_YD-shell"/>
</dbReference>
<dbReference type="EMBL" id="FSRG01000004">
    <property type="protein sequence ID" value="SIN97477.1"/>
    <property type="molecule type" value="Genomic_DNA"/>
</dbReference>
<feature type="domain" description="Teneurin-like YD-shell" evidence="3">
    <location>
        <begin position="92"/>
        <end position="365"/>
    </location>
</feature>
<sequence>MRKVSAMSTEEWLRRDVMKSVTDHINNVPRNSSRNQSMSTEEYLRNDVFGQSAKHSAIERGGAIAQRGADDVKDITPSTALKFQQEQFITKTGYTFGRMELHRNQEGQVVSRSTTFEDKTIIVEYSYDQKGRLNNVMQDGLCTERYRYGSRGERLQELNGTRYVYNHSSQLEQLISPRERIYFSYDERGNLIEKRSGAGITTYCYNSSNLLKEVCLPDGRCIQYGYDPLGRRAIKLVNGAISEKYCWKDMLRMEAACTGEDKEHIVFKYSEKDTEELHPTSLMCNGKEYFLAYDHVGTLLAVADELGRVLHVEETDSFGRRLSQHKLAHVAMLSFGGGLLDADTGLVHFLFRDYDPSTGRFIQQDPLGLRGGDADVYGYCLDDPVNLIDPIGLFGLTNDERKMINGKTRGWAHIMKQLATLLTSLPDRASVFADVLKNVLPSKDERDERDNPKDEVHNESYERRGEYKEHRGVPEESYPKLSLL</sequence>
<feature type="compositionally biased region" description="Basic and acidic residues" evidence="2">
    <location>
        <begin position="442"/>
        <end position="478"/>
    </location>
</feature>
<accession>A0A1N6FQE1</accession>
<dbReference type="InterPro" id="IPR050708">
    <property type="entry name" value="T6SS_VgrG/RHS"/>
</dbReference>
<dbReference type="RefSeq" id="WP_074216258.1">
    <property type="nucleotide sequence ID" value="NZ_FSRG01000004.1"/>
</dbReference>